<dbReference type="GO" id="GO:0042834">
    <property type="term" value="F:peptidoglycan binding"/>
    <property type="evidence" value="ECO:0007669"/>
    <property type="project" value="InterPro"/>
</dbReference>
<evidence type="ECO:0000313" key="2">
    <source>
        <dbReference type="EMBL" id="SHJ58659.1"/>
    </source>
</evidence>
<dbReference type="PROSITE" id="PS51724">
    <property type="entry name" value="SPOR"/>
    <property type="match status" value="1"/>
</dbReference>
<dbReference type="OrthoDB" id="2473397at2"/>
<organism evidence="2 3">
    <name type="scientific">Pseudozobellia thermophila</name>
    <dbReference type="NCBI Taxonomy" id="192903"/>
    <lineage>
        <taxon>Bacteria</taxon>
        <taxon>Pseudomonadati</taxon>
        <taxon>Bacteroidota</taxon>
        <taxon>Flavobacteriia</taxon>
        <taxon>Flavobacteriales</taxon>
        <taxon>Flavobacteriaceae</taxon>
        <taxon>Pseudozobellia</taxon>
    </lineage>
</organism>
<keyword evidence="3" id="KW-1185">Reference proteome</keyword>
<dbReference type="SUPFAM" id="SSF110997">
    <property type="entry name" value="Sporulation related repeat"/>
    <property type="match status" value="1"/>
</dbReference>
<accession>A0A1M6KID2</accession>
<dbReference type="Gene3D" id="3.30.70.1070">
    <property type="entry name" value="Sporulation related repeat"/>
    <property type="match status" value="1"/>
</dbReference>
<name>A0A1M6KID2_9FLAO</name>
<dbReference type="AlphaFoldDB" id="A0A1M6KID2"/>
<sequence length="123" mass="14144">MKTTFISIISFFSVAAISAQQGNVNIVQDQKITELLKIYKTANESSDYYRIQVGFGSYATAQNIQAKVQEDFPELFSKIDFDSPTYRVRVGRFKDKLTAERKFAEVRKKYPDAMLLQPKKSTR</sequence>
<reference evidence="3" key="1">
    <citation type="submission" date="2016-11" db="EMBL/GenBank/DDBJ databases">
        <authorList>
            <person name="Varghese N."/>
            <person name="Submissions S."/>
        </authorList>
    </citation>
    <scope>NUCLEOTIDE SEQUENCE [LARGE SCALE GENOMIC DNA]</scope>
    <source>
        <strain evidence="3">DSM 19858</strain>
    </source>
</reference>
<proteinExistence type="predicted"/>
<dbReference type="STRING" id="192903.SAMN04488513_10675"/>
<gene>
    <name evidence="2" type="ORF">SAMN04488513_10675</name>
</gene>
<dbReference type="RefSeq" id="WP_072994618.1">
    <property type="nucleotide sequence ID" value="NZ_FQYU01000006.1"/>
</dbReference>
<evidence type="ECO:0000259" key="1">
    <source>
        <dbReference type="PROSITE" id="PS51724"/>
    </source>
</evidence>
<dbReference type="Pfam" id="PF05036">
    <property type="entry name" value="SPOR"/>
    <property type="match status" value="1"/>
</dbReference>
<dbReference type="Proteomes" id="UP000184543">
    <property type="component" value="Unassembled WGS sequence"/>
</dbReference>
<protein>
    <submittedName>
        <fullName evidence="2">Sporulation related domain-containing protein</fullName>
    </submittedName>
</protein>
<feature type="domain" description="SPOR" evidence="1">
    <location>
        <begin position="42"/>
        <end position="122"/>
    </location>
</feature>
<dbReference type="EMBL" id="FQYU01000006">
    <property type="protein sequence ID" value="SHJ58659.1"/>
    <property type="molecule type" value="Genomic_DNA"/>
</dbReference>
<dbReference type="InterPro" id="IPR007730">
    <property type="entry name" value="SPOR-like_dom"/>
</dbReference>
<dbReference type="InterPro" id="IPR036680">
    <property type="entry name" value="SPOR-like_sf"/>
</dbReference>
<evidence type="ECO:0000313" key="3">
    <source>
        <dbReference type="Proteomes" id="UP000184543"/>
    </source>
</evidence>